<dbReference type="Proteomes" id="UP000294933">
    <property type="component" value="Unassembled WGS sequence"/>
</dbReference>
<gene>
    <name evidence="1" type="ORF">BD410DRAFT_784965</name>
</gene>
<dbReference type="AlphaFoldDB" id="A0A4Y7QCZ6"/>
<protein>
    <submittedName>
        <fullName evidence="1">Uncharacterized protein</fullName>
    </submittedName>
</protein>
<keyword evidence="2" id="KW-1185">Reference proteome</keyword>
<organism evidence="1 2">
    <name type="scientific">Rickenella mellea</name>
    <dbReference type="NCBI Taxonomy" id="50990"/>
    <lineage>
        <taxon>Eukaryota</taxon>
        <taxon>Fungi</taxon>
        <taxon>Dikarya</taxon>
        <taxon>Basidiomycota</taxon>
        <taxon>Agaricomycotina</taxon>
        <taxon>Agaricomycetes</taxon>
        <taxon>Hymenochaetales</taxon>
        <taxon>Rickenellaceae</taxon>
        <taxon>Rickenella</taxon>
    </lineage>
</organism>
<name>A0A4Y7QCZ6_9AGAM</name>
<evidence type="ECO:0000313" key="1">
    <source>
        <dbReference type="EMBL" id="TDL25141.1"/>
    </source>
</evidence>
<dbReference type="Gene3D" id="3.40.220.10">
    <property type="entry name" value="Leucine Aminopeptidase, subunit E, domain 1"/>
    <property type="match status" value="1"/>
</dbReference>
<reference evidence="1 2" key="1">
    <citation type="submission" date="2018-06" db="EMBL/GenBank/DDBJ databases">
        <title>A transcriptomic atlas of mushroom development highlights an independent origin of complex multicellularity.</title>
        <authorList>
            <consortium name="DOE Joint Genome Institute"/>
            <person name="Krizsan K."/>
            <person name="Almasi E."/>
            <person name="Merenyi Z."/>
            <person name="Sahu N."/>
            <person name="Viragh M."/>
            <person name="Koszo T."/>
            <person name="Mondo S."/>
            <person name="Kiss B."/>
            <person name="Balint B."/>
            <person name="Kues U."/>
            <person name="Barry K."/>
            <person name="Hegedus J.C."/>
            <person name="Henrissat B."/>
            <person name="Johnson J."/>
            <person name="Lipzen A."/>
            <person name="Ohm R."/>
            <person name="Nagy I."/>
            <person name="Pangilinan J."/>
            <person name="Yan J."/>
            <person name="Xiong Y."/>
            <person name="Grigoriev I.V."/>
            <person name="Hibbett D.S."/>
            <person name="Nagy L.G."/>
        </authorList>
    </citation>
    <scope>NUCLEOTIDE SEQUENCE [LARGE SCALE GENOMIC DNA]</scope>
    <source>
        <strain evidence="1 2">SZMC22713</strain>
    </source>
</reference>
<dbReference type="EMBL" id="ML170164">
    <property type="protein sequence ID" value="TDL25141.1"/>
    <property type="molecule type" value="Genomic_DNA"/>
</dbReference>
<proteinExistence type="predicted"/>
<sequence>MPPREIELYDTWKTVLNSKPVLPLEDRFSFLRCKLNDLFPDTRFDAIVSPANSYERLSDSHSPTLTFVFLPLQKLDGRFEAGIAFLLSPAGPTHLTQYIQTHIFRTHCGFSAPGATLLVPLPSDLTEAQSDGRHVQCYVGHSSRDRPP</sequence>
<accession>A0A4Y7QCZ6</accession>
<dbReference type="VEuPathDB" id="FungiDB:BD410DRAFT_784965"/>
<dbReference type="InterPro" id="IPR043472">
    <property type="entry name" value="Macro_dom-like"/>
</dbReference>
<evidence type="ECO:0000313" key="2">
    <source>
        <dbReference type="Proteomes" id="UP000294933"/>
    </source>
</evidence>